<keyword evidence="6" id="KW-1185">Reference proteome</keyword>
<feature type="transmembrane region" description="Helical" evidence="3">
    <location>
        <begin position="33"/>
        <end position="51"/>
    </location>
</feature>
<evidence type="ECO:0000256" key="2">
    <source>
        <dbReference type="ARBA" id="ARBA00007362"/>
    </source>
</evidence>
<evidence type="ECO:0000259" key="4">
    <source>
        <dbReference type="Pfam" id="PF00892"/>
    </source>
</evidence>
<feature type="transmembrane region" description="Helical" evidence="3">
    <location>
        <begin position="118"/>
        <end position="138"/>
    </location>
</feature>
<evidence type="ECO:0000313" key="6">
    <source>
        <dbReference type="Proteomes" id="UP000657931"/>
    </source>
</evidence>
<dbReference type="InterPro" id="IPR000620">
    <property type="entry name" value="EamA_dom"/>
</dbReference>
<feature type="transmembrane region" description="Helical" evidence="3">
    <location>
        <begin position="93"/>
        <end position="111"/>
    </location>
</feature>
<feature type="transmembrane region" description="Helical" evidence="3">
    <location>
        <begin position="174"/>
        <end position="195"/>
    </location>
</feature>
<evidence type="ECO:0000256" key="1">
    <source>
        <dbReference type="ARBA" id="ARBA00004127"/>
    </source>
</evidence>
<dbReference type="PANTHER" id="PTHR22911:SF76">
    <property type="entry name" value="EAMA DOMAIN-CONTAINING PROTEIN"/>
    <property type="match status" value="1"/>
</dbReference>
<keyword evidence="3" id="KW-0812">Transmembrane</keyword>
<feature type="domain" description="EamA" evidence="4">
    <location>
        <begin position="5"/>
        <end position="134"/>
    </location>
</feature>
<protein>
    <submittedName>
        <fullName evidence="5">DMT family transporter</fullName>
    </submittedName>
</protein>
<reference evidence="5 6" key="1">
    <citation type="submission" date="2020-08" db="EMBL/GenBank/DDBJ databases">
        <title>A Genomic Blueprint of the Chicken Gut Microbiome.</title>
        <authorList>
            <person name="Gilroy R."/>
            <person name="Ravi A."/>
            <person name="Getino M."/>
            <person name="Pursley I."/>
            <person name="Horton D.L."/>
            <person name="Alikhan N.-F."/>
            <person name="Baker D."/>
            <person name="Gharbi K."/>
            <person name="Hall N."/>
            <person name="Watson M."/>
            <person name="Adriaenssens E.M."/>
            <person name="Foster-Nyarko E."/>
            <person name="Jarju S."/>
            <person name="Secka A."/>
            <person name="Antonio M."/>
            <person name="Oren A."/>
            <person name="Chaudhuri R."/>
            <person name="La Ragione R.M."/>
            <person name="Hildebrand F."/>
            <person name="Pallen M.J."/>
        </authorList>
    </citation>
    <scope>NUCLEOTIDE SEQUENCE [LARGE SCALE GENOMIC DNA]</scope>
    <source>
        <strain evidence="5 6">Sa5YUA1</strain>
    </source>
</reference>
<gene>
    <name evidence="5" type="ORF">H9655_18640</name>
</gene>
<comment type="caution">
    <text evidence="5">The sequence shown here is derived from an EMBL/GenBank/DDBJ whole genome shotgun (WGS) entry which is preliminary data.</text>
</comment>
<feature type="domain" description="EamA" evidence="4">
    <location>
        <begin position="146"/>
        <end position="279"/>
    </location>
</feature>
<feature type="transmembrane region" description="Helical" evidence="3">
    <location>
        <begin position="238"/>
        <end position="256"/>
    </location>
</feature>
<feature type="transmembrane region" description="Helical" evidence="3">
    <location>
        <begin position="144"/>
        <end position="162"/>
    </location>
</feature>
<dbReference type="Proteomes" id="UP000657931">
    <property type="component" value="Unassembled WGS sequence"/>
</dbReference>
<proteinExistence type="inferred from homology"/>
<feature type="transmembrane region" description="Helical" evidence="3">
    <location>
        <begin position="63"/>
        <end position="81"/>
    </location>
</feature>
<comment type="similarity">
    <text evidence="2">Belongs to the EamA transporter family.</text>
</comment>
<dbReference type="PANTHER" id="PTHR22911">
    <property type="entry name" value="ACYL-MALONYL CONDENSING ENZYME-RELATED"/>
    <property type="match status" value="1"/>
</dbReference>
<name>A0ABR8QUE7_9BACI</name>
<keyword evidence="3" id="KW-0472">Membrane</keyword>
<accession>A0ABR8QUE7</accession>
<evidence type="ECO:0000313" key="5">
    <source>
        <dbReference type="EMBL" id="MBD7939059.1"/>
    </source>
</evidence>
<organism evidence="5 6">
    <name type="scientific">Cytobacillus stercorigallinarum</name>
    <dbReference type="NCBI Taxonomy" id="2762240"/>
    <lineage>
        <taxon>Bacteria</taxon>
        <taxon>Bacillati</taxon>
        <taxon>Bacillota</taxon>
        <taxon>Bacilli</taxon>
        <taxon>Bacillales</taxon>
        <taxon>Bacillaceae</taxon>
        <taxon>Cytobacillus</taxon>
    </lineage>
</organism>
<feature type="transmembrane region" description="Helical" evidence="3">
    <location>
        <begin position="262"/>
        <end position="281"/>
    </location>
</feature>
<dbReference type="RefSeq" id="WP_191816764.1">
    <property type="nucleotide sequence ID" value="NZ_JACSQT010000012.1"/>
</dbReference>
<dbReference type="InterPro" id="IPR037185">
    <property type="entry name" value="EmrE-like"/>
</dbReference>
<feature type="transmembrane region" description="Helical" evidence="3">
    <location>
        <begin position="207"/>
        <end position="226"/>
    </location>
</feature>
<dbReference type="SUPFAM" id="SSF103481">
    <property type="entry name" value="Multidrug resistance efflux transporter EmrE"/>
    <property type="match status" value="2"/>
</dbReference>
<comment type="subcellular location">
    <subcellularLocation>
        <location evidence="1">Endomembrane system</location>
        <topology evidence="1">Multi-pass membrane protein</topology>
    </subcellularLocation>
</comment>
<dbReference type="EMBL" id="JACSQT010000012">
    <property type="protein sequence ID" value="MBD7939059.1"/>
    <property type="molecule type" value="Genomic_DNA"/>
</dbReference>
<keyword evidence="3" id="KW-1133">Transmembrane helix</keyword>
<evidence type="ECO:0000256" key="3">
    <source>
        <dbReference type="SAM" id="Phobius"/>
    </source>
</evidence>
<dbReference type="Pfam" id="PF00892">
    <property type="entry name" value="EamA"/>
    <property type="match status" value="2"/>
</dbReference>
<sequence length="291" mass="32928">MNPFLVLAIGVVSVSTSAIFVKLISAPPGIIAFYRLLFSVVLMMPIFLLKYVHEVRHITTKDWLFSMIAGIFLAFHFILWFESLQYTSVASSTVLVALQPIFAFIGTYLFFKEKTSWKAILSAITAIGGCIIISWGDFLLSERALYGDLLALIACGLVTGYLMFGQTVRQRVSLITYTFIVYSISTLTLFIYVMLNEQPLYPYQVNDWIFLILLALIPTLLGHTLFNWSVKYVSTSVISMATLFEPVGAAILAYFVLQERIVWTQIFGGLFVIVGLSFFLIDERIIRKKRL</sequence>